<dbReference type="RefSeq" id="WP_143059552.1">
    <property type="nucleotide sequence ID" value="NZ_FOGD01000001.1"/>
</dbReference>
<dbReference type="Proteomes" id="UP000199766">
    <property type="component" value="Unassembled WGS sequence"/>
</dbReference>
<proteinExistence type="predicted"/>
<dbReference type="STRING" id="180197.SAMN02982919_00202"/>
<reference evidence="1 2" key="1">
    <citation type="submission" date="2016-10" db="EMBL/GenBank/DDBJ databases">
        <authorList>
            <person name="de Groot N.N."/>
        </authorList>
    </citation>
    <scope>NUCLEOTIDE SEQUENCE [LARGE SCALE GENOMIC DNA]</scope>
    <source>
        <strain evidence="1 2">ATCC 35958</strain>
    </source>
</reference>
<dbReference type="EMBL" id="FOGD01000001">
    <property type="protein sequence ID" value="SEQ20775.1"/>
    <property type="molecule type" value="Genomic_DNA"/>
</dbReference>
<dbReference type="OrthoDB" id="9255922at2"/>
<accession>A0A1H9E573</accession>
<evidence type="ECO:0000313" key="2">
    <source>
        <dbReference type="Proteomes" id="UP000199766"/>
    </source>
</evidence>
<dbReference type="AlphaFoldDB" id="A0A1H9E573"/>
<name>A0A1H9E573_9BURK</name>
<gene>
    <name evidence="1" type="ORF">SAMN02982919_00202</name>
</gene>
<protein>
    <submittedName>
        <fullName evidence="1">Uncharacterized protein</fullName>
    </submittedName>
</protein>
<sequence>MKDKEFKYMTHPMGDLVIATRGSEVSQGYKPDVTVEDKQGNLKFILEFEQKTDRKAFLGSLLKAEVHAEQKQKSPELIIVMKPFRNTTTRQIADHIRPYKQWLEKKNCGSLNLSAIHVLSDTEYLEAAEAKDQLGTPAFKKRGHIV</sequence>
<keyword evidence="2" id="KW-1185">Reference proteome</keyword>
<organism evidence="1 2">
    <name type="scientific">Giesbergeria anulus</name>
    <dbReference type="NCBI Taxonomy" id="180197"/>
    <lineage>
        <taxon>Bacteria</taxon>
        <taxon>Pseudomonadati</taxon>
        <taxon>Pseudomonadota</taxon>
        <taxon>Betaproteobacteria</taxon>
        <taxon>Burkholderiales</taxon>
        <taxon>Comamonadaceae</taxon>
        <taxon>Giesbergeria</taxon>
    </lineage>
</organism>
<evidence type="ECO:0000313" key="1">
    <source>
        <dbReference type="EMBL" id="SEQ20775.1"/>
    </source>
</evidence>